<dbReference type="GO" id="GO:0002229">
    <property type="term" value="P:defense response to oomycetes"/>
    <property type="evidence" value="ECO:0007669"/>
    <property type="project" value="UniProtKB-ARBA"/>
</dbReference>
<dbReference type="InterPro" id="IPR017441">
    <property type="entry name" value="Protein_kinase_ATP_BS"/>
</dbReference>
<evidence type="ECO:0000259" key="22">
    <source>
        <dbReference type="PROSITE" id="PS50011"/>
    </source>
</evidence>
<dbReference type="CDD" id="cd06899">
    <property type="entry name" value="lectin_legume_LecRK_Arcelin_ConA"/>
    <property type="match status" value="1"/>
</dbReference>
<keyword evidence="8 20" id="KW-0812">Transmembrane</keyword>
<dbReference type="PROSITE" id="PS00107">
    <property type="entry name" value="PROTEIN_KINASE_ATP"/>
    <property type="match status" value="1"/>
</dbReference>
<dbReference type="PROSITE" id="PS00307">
    <property type="entry name" value="LECTIN_LEGUME_BETA"/>
    <property type="match status" value="1"/>
</dbReference>
<evidence type="ECO:0000313" key="23">
    <source>
        <dbReference type="EMBL" id="KAL2653857.1"/>
    </source>
</evidence>
<evidence type="ECO:0000256" key="4">
    <source>
        <dbReference type="ARBA" id="ARBA00012513"/>
    </source>
</evidence>
<keyword evidence="16" id="KW-0675">Receptor</keyword>
<feature type="domain" description="Protein kinase" evidence="22">
    <location>
        <begin position="366"/>
        <end position="656"/>
    </location>
</feature>
<keyword evidence="11 18" id="KW-0547">Nucleotide-binding</keyword>
<keyword evidence="14 20" id="KW-1133">Transmembrane helix</keyword>
<feature type="signal peptide" evidence="21">
    <location>
        <begin position="1"/>
        <end position="19"/>
    </location>
</feature>
<evidence type="ECO:0000256" key="1">
    <source>
        <dbReference type="ARBA" id="ARBA00004251"/>
    </source>
</evidence>
<dbReference type="InterPro" id="IPR000719">
    <property type="entry name" value="Prot_kinase_dom"/>
</dbReference>
<evidence type="ECO:0000256" key="16">
    <source>
        <dbReference type="ARBA" id="ARBA00023170"/>
    </source>
</evidence>
<comment type="similarity">
    <text evidence="2">In the N-terminal section; belongs to the leguminous lectin family.</text>
</comment>
<keyword evidence="9 21" id="KW-0732">Signal</keyword>
<dbReference type="Pfam" id="PF00139">
    <property type="entry name" value="Lectin_legB"/>
    <property type="match status" value="1"/>
</dbReference>
<keyword evidence="13 18" id="KW-0067">ATP-binding</keyword>
<evidence type="ECO:0000256" key="17">
    <source>
        <dbReference type="ARBA" id="ARBA00023180"/>
    </source>
</evidence>
<feature type="binding site" evidence="18">
    <location>
        <position position="395"/>
    </location>
    <ligand>
        <name>ATP</name>
        <dbReference type="ChEBI" id="CHEBI:30616"/>
    </ligand>
</feature>
<dbReference type="GO" id="GO:0005524">
    <property type="term" value="F:ATP binding"/>
    <property type="evidence" value="ECO:0007669"/>
    <property type="project" value="UniProtKB-UniRule"/>
</dbReference>
<dbReference type="InterPro" id="IPR001220">
    <property type="entry name" value="Legume_lectin_dom"/>
</dbReference>
<evidence type="ECO:0000256" key="20">
    <source>
        <dbReference type="SAM" id="Phobius"/>
    </source>
</evidence>
<dbReference type="PROSITE" id="PS50011">
    <property type="entry name" value="PROTEIN_KINASE_DOM"/>
    <property type="match status" value="1"/>
</dbReference>
<evidence type="ECO:0000256" key="14">
    <source>
        <dbReference type="ARBA" id="ARBA00022989"/>
    </source>
</evidence>
<keyword evidence="24" id="KW-1185">Reference proteome</keyword>
<reference evidence="23 24" key="1">
    <citation type="submission" date="2024-09" db="EMBL/GenBank/DDBJ databases">
        <title>Chromosome-scale assembly of Riccia fluitans.</title>
        <authorList>
            <person name="Paukszto L."/>
            <person name="Sawicki J."/>
            <person name="Karawczyk K."/>
            <person name="Piernik-Szablinska J."/>
            <person name="Szczecinska M."/>
            <person name="Mazdziarz M."/>
        </authorList>
    </citation>
    <scope>NUCLEOTIDE SEQUENCE [LARGE SCALE GENOMIC DNA]</scope>
    <source>
        <strain evidence="23">Rf_01</strain>
        <tissue evidence="23">Aerial parts of the thallus</tissue>
    </source>
</reference>
<dbReference type="SUPFAM" id="SSF56112">
    <property type="entry name" value="Protein kinase-like (PK-like)"/>
    <property type="match status" value="1"/>
</dbReference>
<dbReference type="InterPro" id="IPR050528">
    <property type="entry name" value="L-type_Lectin-RKs"/>
</dbReference>
<feature type="compositionally biased region" description="Basic and acidic residues" evidence="19">
    <location>
        <begin position="721"/>
        <end position="731"/>
    </location>
</feature>
<evidence type="ECO:0000256" key="12">
    <source>
        <dbReference type="ARBA" id="ARBA00022777"/>
    </source>
</evidence>
<keyword evidence="10" id="KW-0430">Lectin</keyword>
<dbReference type="GO" id="GO:0030246">
    <property type="term" value="F:carbohydrate binding"/>
    <property type="evidence" value="ECO:0007669"/>
    <property type="project" value="UniProtKB-KW"/>
</dbReference>
<evidence type="ECO:0000256" key="7">
    <source>
        <dbReference type="ARBA" id="ARBA00022679"/>
    </source>
</evidence>
<evidence type="ECO:0000256" key="18">
    <source>
        <dbReference type="PROSITE-ProRule" id="PRU10141"/>
    </source>
</evidence>
<evidence type="ECO:0000256" key="21">
    <source>
        <dbReference type="SAM" id="SignalP"/>
    </source>
</evidence>
<evidence type="ECO:0000256" key="11">
    <source>
        <dbReference type="ARBA" id="ARBA00022741"/>
    </source>
</evidence>
<keyword evidence="12" id="KW-0418">Kinase</keyword>
<dbReference type="Gene3D" id="2.60.120.200">
    <property type="match status" value="1"/>
</dbReference>
<evidence type="ECO:0000256" key="6">
    <source>
        <dbReference type="ARBA" id="ARBA00022527"/>
    </source>
</evidence>
<dbReference type="InterPro" id="IPR011009">
    <property type="entry name" value="Kinase-like_dom_sf"/>
</dbReference>
<evidence type="ECO:0000256" key="2">
    <source>
        <dbReference type="ARBA" id="ARBA00008536"/>
    </source>
</evidence>
<dbReference type="InterPro" id="IPR013320">
    <property type="entry name" value="ConA-like_dom_sf"/>
</dbReference>
<evidence type="ECO:0000256" key="5">
    <source>
        <dbReference type="ARBA" id="ARBA00022475"/>
    </source>
</evidence>
<evidence type="ECO:0000256" key="10">
    <source>
        <dbReference type="ARBA" id="ARBA00022734"/>
    </source>
</evidence>
<dbReference type="GO" id="GO:0004674">
    <property type="term" value="F:protein serine/threonine kinase activity"/>
    <property type="evidence" value="ECO:0007669"/>
    <property type="project" value="UniProtKB-KW"/>
</dbReference>
<evidence type="ECO:0000256" key="13">
    <source>
        <dbReference type="ARBA" id="ARBA00022840"/>
    </source>
</evidence>
<dbReference type="Pfam" id="PF07714">
    <property type="entry name" value="PK_Tyr_Ser-Thr"/>
    <property type="match status" value="1"/>
</dbReference>
<evidence type="ECO:0000313" key="24">
    <source>
        <dbReference type="Proteomes" id="UP001605036"/>
    </source>
</evidence>
<gene>
    <name evidence="23" type="ORF">R1flu_021985</name>
</gene>
<comment type="caution">
    <text evidence="23">The sequence shown here is derived from an EMBL/GenBank/DDBJ whole genome shotgun (WGS) entry which is preliminary data.</text>
</comment>
<dbReference type="Proteomes" id="UP001605036">
    <property type="component" value="Unassembled WGS sequence"/>
</dbReference>
<dbReference type="FunFam" id="3.30.200.20:FF:000168">
    <property type="entry name" value="L-type lectin-domain containing receptor kinase IX.1"/>
    <property type="match status" value="1"/>
</dbReference>
<keyword evidence="5" id="KW-1003">Cell membrane</keyword>
<feature type="transmembrane region" description="Helical" evidence="20">
    <location>
        <begin position="297"/>
        <end position="322"/>
    </location>
</feature>
<keyword evidence="17" id="KW-0325">Glycoprotein</keyword>
<evidence type="ECO:0000256" key="3">
    <source>
        <dbReference type="ARBA" id="ARBA00010217"/>
    </source>
</evidence>
<dbReference type="PROSITE" id="PS00108">
    <property type="entry name" value="PROTEIN_KINASE_ST"/>
    <property type="match status" value="1"/>
</dbReference>
<dbReference type="SUPFAM" id="SSF49899">
    <property type="entry name" value="Concanavalin A-like lectins/glucanases"/>
    <property type="match status" value="1"/>
</dbReference>
<feature type="region of interest" description="Disordered" evidence="19">
    <location>
        <begin position="689"/>
        <end position="731"/>
    </location>
</feature>
<dbReference type="FunFam" id="1.10.510.10:FF:000240">
    <property type="entry name" value="Lectin-domain containing receptor kinase A4.3"/>
    <property type="match status" value="1"/>
</dbReference>
<dbReference type="EMBL" id="JBHFFA010000001">
    <property type="protein sequence ID" value="KAL2653857.1"/>
    <property type="molecule type" value="Genomic_DNA"/>
</dbReference>
<dbReference type="InterPro" id="IPR019825">
    <property type="entry name" value="Lectin_legB_Mn/Ca_BS"/>
</dbReference>
<dbReference type="GO" id="GO:0005886">
    <property type="term" value="C:plasma membrane"/>
    <property type="evidence" value="ECO:0007669"/>
    <property type="project" value="UniProtKB-SubCell"/>
</dbReference>
<feature type="compositionally biased region" description="Low complexity" evidence="19">
    <location>
        <begin position="696"/>
        <end position="705"/>
    </location>
</feature>
<dbReference type="EC" id="2.7.11.1" evidence="4"/>
<keyword evidence="7" id="KW-0808">Transferase</keyword>
<sequence>MSRVLGYAFAVIVAVAALATDIGLLTSEGADLNFYLDQNFTCNENIICLGDAGSQGGRLTLTPDSRQVDVSLFRRAKGIALYSEALHIIDPASRKAASFSTSFNFRVTPLGMNNGNAGDGFAFVLLASNTWIGSPGAYMGVYNESSGGEQGPKTLAVEFDTFKNYEVDDLNGNHVGIDLESIYSKVVANAFDVGVIFRDGQPTYAWIDYNDTTKALEVRISGSGWRPYDPILKYQTDLFDVLEETMWVGFAAANGWGVSLYTVKDWSFTSYGLPTGTLTPSPKDSTNGSATGGGKNLINFLALSIGIPAILILSAVIVLSGVKGRNLLNLRKAVRNTAEHERMLEEMGSLPNTYSYKQLSAATGGFSEKSKLGQGGFGSVYRGLLPLTGVSVAIKRVSENSSQGRREFMAEVSIITQIRHRNIVQLLGWCSNEGKLLLVYELMPNGSLDKALFAPLQPSDPDSGAEEESMHLLTWSQRYKIVHGLAAALDYLHEGSTQQVIHRDVKSSNVMLDKEFNAKLGDFGLARMVDHQKTAATTQMAGTYGYIAPEAPFQGKFTVKTDVYAFGAVALEIACGRLAFDTTLPRERMTLVDWVWSRLSQGELLTVVDSRLGGAYDESEITLILLLGLICSHPDPNSRPSMRQVIEILSGNVPMIPVPASKPAPMYSSDIPKIQFEALLKTTSGMATSSDNTNFSEISSSCRSSSLKRPTEYANTSGPLLERRPSFPRSE</sequence>
<accession>A0ABD1ZS28</accession>
<dbReference type="InterPro" id="IPR008271">
    <property type="entry name" value="Ser/Thr_kinase_AS"/>
</dbReference>
<dbReference type="PANTHER" id="PTHR27007">
    <property type="match status" value="1"/>
</dbReference>
<comment type="subcellular location">
    <subcellularLocation>
        <location evidence="1">Cell membrane</location>
        <topology evidence="1">Single-pass type I membrane protein</topology>
    </subcellularLocation>
</comment>
<feature type="chain" id="PRO_5044886334" description="non-specific serine/threonine protein kinase" evidence="21">
    <location>
        <begin position="20"/>
        <end position="731"/>
    </location>
</feature>
<evidence type="ECO:0000256" key="15">
    <source>
        <dbReference type="ARBA" id="ARBA00023136"/>
    </source>
</evidence>
<organism evidence="23 24">
    <name type="scientific">Riccia fluitans</name>
    <dbReference type="NCBI Taxonomy" id="41844"/>
    <lineage>
        <taxon>Eukaryota</taxon>
        <taxon>Viridiplantae</taxon>
        <taxon>Streptophyta</taxon>
        <taxon>Embryophyta</taxon>
        <taxon>Marchantiophyta</taxon>
        <taxon>Marchantiopsida</taxon>
        <taxon>Marchantiidae</taxon>
        <taxon>Marchantiales</taxon>
        <taxon>Ricciaceae</taxon>
        <taxon>Riccia</taxon>
    </lineage>
</organism>
<protein>
    <recommendedName>
        <fullName evidence="4">non-specific serine/threonine protein kinase</fullName>
        <ecNumber evidence="4">2.7.11.1</ecNumber>
    </recommendedName>
</protein>
<name>A0ABD1ZS28_9MARC</name>
<keyword evidence="15 20" id="KW-0472">Membrane</keyword>
<evidence type="ECO:0000256" key="19">
    <source>
        <dbReference type="SAM" id="MobiDB-lite"/>
    </source>
</evidence>
<comment type="similarity">
    <text evidence="3">In the C-terminal section; belongs to the protein kinase superfamily. Ser/Thr protein kinase family.</text>
</comment>
<keyword evidence="6" id="KW-0723">Serine/threonine-protein kinase</keyword>
<proteinExistence type="inferred from homology"/>
<dbReference type="Gene3D" id="3.30.200.20">
    <property type="entry name" value="Phosphorylase Kinase, domain 1"/>
    <property type="match status" value="1"/>
</dbReference>
<dbReference type="SMART" id="SM00220">
    <property type="entry name" value="S_TKc"/>
    <property type="match status" value="1"/>
</dbReference>
<dbReference type="InterPro" id="IPR001245">
    <property type="entry name" value="Ser-Thr/Tyr_kinase_cat_dom"/>
</dbReference>
<evidence type="ECO:0000256" key="8">
    <source>
        <dbReference type="ARBA" id="ARBA00022692"/>
    </source>
</evidence>
<dbReference type="Gene3D" id="1.10.510.10">
    <property type="entry name" value="Transferase(Phosphotransferase) domain 1"/>
    <property type="match status" value="1"/>
</dbReference>
<dbReference type="AlphaFoldDB" id="A0ABD1ZS28"/>
<evidence type="ECO:0000256" key="9">
    <source>
        <dbReference type="ARBA" id="ARBA00022729"/>
    </source>
</evidence>